<evidence type="ECO:0000256" key="1">
    <source>
        <dbReference type="SAM" id="MobiDB-lite"/>
    </source>
</evidence>
<name>A0A9N8NCF6_GIBZA</name>
<comment type="caution">
    <text evidence="2">The sequence shown here is derived from an EMBL/GenBank/DDBJ whole genome shotgun (WGS) entry which is preliminary data.</text>
</comment>
<proteinExistence type="predicted"/>
<reference evidence="2" key="1">
    <citation type="submission" date="2021-03" db="EMBL/GenBank/DDBJ databases">
        <authorList>
            <person name="Alouane T."/>
            <person name="Langin T."/>
            <person name="Bonhomme L."/>
        </authorList>
    </citation>
    <scope>NUCLEOTIDE SEQUENCE</scope>
    <source>
        <strain evidence="2">MDC_Fg202</strain>
    </source>
</reference>
<sequence length="489" mass="54714">MAGKRHAEFDGRSRKKSKPKSLQDESSPSDIPTDTPIRFGLEIETYTTVDALESAGLLLPVDSSDNEYAEAMQNELILTNLAEKTKQLGHRASVTLWRRFDEYAGNKALLATRPPRQEVYALRGEIFDVRVPGRTLAEEFPARYEDYNFKPELGCDLDDSQGEQAVEMTTPIYDEEQWLRGFPDFFDVLAMMEGEVKLRFGPSFGLHVNISFAQPDWHPLLHRVSYVELSVKRFLSLCWLLERHLLSFLCAGRQSAGRLLTDRDGRGNRDDIVTQQPAITFMADNIPELLNDDLENGIALIWSCNSLSEVASKVCMSRGDTNRGKRAVHVHVSGYLQPMPLDPGFDDSSSDHDDIGGSELLDGDVPDEDECSEREESKGSSSQMGAALADELTERPWLVEVRYAPATGDESFNRVWISVMLAIAKLSHGDGPAATFKLLFGQLDKVVEGGQPSVRRCIEIVDVLRTALPHELRDGLQLDEQLVHGWCSR</sequence>
<evidence type="ECO:0000313" key="3">
    <source>
        <dbReference type="Proteomes" id="UP000746612"/>
    </source>
</evidence>
<dbReference type="AlphaFoldDB" id="A0A9N8NCF6"/>
<accession>A0A9N8NCF6</accession>
<evidence type="ECO:0000313" key="2">
    <source>
        <dbReference type="EMBL" id="CAG1967114.1"/>
    </source>
</evidence>
<feature type="compositionally biased region" description="Acidic residues" evidence="1">
    <location>
        <begin position="361"/>
        <end position="373"/>
    </location>
</feature>
<feature type="region of interest" description="Disordered" evidence="1">
    <location>
        <begin position="338"/>
        <end position="386"/>
    </location>
</feature>
<dbReference type="EMBL" id="CAJPIJ010000074">
    <property type="protein sequence ID" value="CAG1967114.1"/>
    <property type="molecule type" value="Genomic_DNA"/>
</dbReference>
<feature type="region of interest" description="Disordered" evidence="1">
    <location>
        <begin position="1"/>
        <end position="36"/>
    </location>
</feature>
<dbReference type="Proteomes" id="UP000746612">
    <property type="component" value="Unassembled WGS sequence"/>
</dbReference>
<organism evidence="2 3">
    <name type="scientific">Gibberella zeae</name>
    <name type="common">Wheat head blight fungus</name>
    <name type="synonym">Fusarium graminearum</name>
    <dbReference type="NCBI Taxonomy" id="5518"/>
    <lineage>
        <taxon>Eukaryota</taxon>
        <taxon>Fungi</taxon>
        <taxon>Dikarya</taxon>
        <taxon>Ascomycota</taxon>
        <taxon>Pezizomycotina</taxon>
        <taxon>Sordariomycetes</taxon>
        <taxon>Hypocreomycetidae</taxon>
        <taxon>Hypocreales</taxon>
        <taxon>Nectriaceae</taxon>
        <taxon>Fusarium</taxon>
    </lineage>
</organism>
<feature type="compositionally biased region" description="Basic and acidic residues" evidence="1">
    <location>
        <begin position="1"/>
        <end position="12"/>
    </location>
</feature>
<gene>
    <name evidence="2" type="ORF">MDCFG202_LOCUS47837</name>
</gene>
<protein>
    <submittedName>
        <fullName evidence="2">Uncharacterized protein</fullName>
    </submittedName>
</protein>